<evidence type="ECO:0000313" key="4">
    <source>
        <dbReference type="Proteomes" id="UP000198923"/>
    </source>
</evidence>
<evidence type="ECO:0000313" key="3">
    <source>
        <dbReference type="EMBL" id="SDH00223.1"/>
    </source>
</evidence>
<dbReference type="InterPro" id="IPR032465">
    <property type="entry name" value="ACMSD"/>
</dbReference>
<proteinExistence type="predicted"/>
<dbReference type="Pfam" id="PF04909">
    <property type="entry name" value="Amidohydro_2"/>
    <property type="match status" value="1"/>
</dbReference>
<evidence type="ECO:0000256" key="1">
    <source>
        <dbReference type="ARBA" id="ARBA00023239"/>
    </source>
</evidence>
<sequence>MSLPPAAPATVIDFRVRVPSATRPPISDAGDVYTQYEAVLDIGSGWHKGTDELLAEMDAAGVSHAVLHAEYEHGDYADALNEEVAEQVTLRPDRFSGFGTVTLEPMNIMRAVRQIERVAALGLHGINVQPSFFGHAIDDRQMYPIYAKATELGLAIAVHTGVNYSRRHPIEPERPVRLDQVACDFPEATLIACHGAWPWVPEIVSVARRHPNVLIDFGGLAPKYLDVPGSGWEMMLRFMDRVLRDQVLFATDWPVFPHRRALDEWRGLGLRAETLEALFCGNAQRLLSARREVIMA</sequence>
<keyword evidence="1" id="KW-0456">Lyase</keyword>
<reference evidence="3 4" key="1">
    <citation type="submission" date="2016-10" db="EMBL/GenBank/DDBJ databases">
        <authorList>
            <person name="de Groot N.N."/>
        </authorList>
    </citation>
    <scope>NUCLEOTIDE SEQUENCE [LARGE SCALE GENOMIC DNA]</scope>
    <source>
        <strain evidence="3 4">CPCC 201354</strain>
    </source>
</reference>
<feature type="domain" description="Amidohydrolase-related" evidence="2">
    <location>
        <begin position="49"/>
        <end position="287"/>
    </location>
</feature>
<dbReference type="GO" id="GO:0016831">
    <property type="term" value="F:carboxy-lyase activity"/>
    <property type="evidence" value="ECO:0007669"/>
    <property type="project" value="InterPro"/>
</dbReference>
<dbReference type="CDD" id="cd01292">
    <property type="entry name" value="metallo-dependent_hydrolases"/>
    <property type="match status" value="1"/>
</dbReference>
<dbReference type="InterPro" id="IPR032466">
    <property type="entry name" value="Metal_Hydrolase"/>
</dbReference>
<protein>
    <recommendedName>
        <fullName evidence="2">Amidohydrolase-related domain-containing protein</fullName>
    </recommendedName>
</protein>
<dbReference type="InterPro" id="IPR006680">
    <property type="entry name" value="Amidohydro-rel"/>
</dbReference>
<organism evidence="3 4">
    <name type="scientific">Sinosporangium album</name>
    <dbReference type="NCBI Taxonomy" id="504805"/>
    <lineage>
        <taxon>Bacteria</taxon>
        <taxon>Bacillati</taxon>
        <taxon>Actinomycetota</taxon>
        <taxon>Actinomycetes</taxon>
        <taxon>Streptosporangiales</taxon>
        <taxon>Streptosporangiaceae</taxon>
        <taxon>Sinosporangium</taxon>
    </lineage>
</organism>
<dbReference type="SUPFAM" id="SSF51556">
    <property type="entry name" value="Metallo-dependent hydrolases"/>
    <property type="match status" value="1"/>
</dbReference>
<dbReference type="AlphaFoldDB" id="A0A1G7YUM7"/>
<dbReference type="PANTHER" id="PTHR21240:SF19">
    <property type="entry name" value="CATALYTIC_ HYDROLASE"/>
    <property type="match status" value="1"/>
</dbReference>
<gene>
    <name evidence="3" type="ORF">SAMN05421505_11072</name>
</gene>
<keyword evidence="4" id="KW-1185">Reference proteome</keyword>
<dbReference type="GO" id="GO:0016787">
    <property type="term" value="F:hydrolase activity"/>
    <property type="evidence" value="ECO:0007669"/>
    <property type="project" value="InterPro"/>
</dbReference>
<dbReference type="PANTHER" id="PTHR21240">
    <property type="entry name" value="2-AMINO-3-CARBOXYLMUCONATE-6-SEMIALDEHYDE DECARBOXYLASE"/>
    <property type="match status" value="1"/>
</dbReference>
<dbReference type="Gene3D" id="3.20.20.140">
    <property type="entry name" value="Metal-dependent hydrolases"/>
    <property type="match status" value="1"/>
</dbReference>
<dbReference type="Proteomes" id="UP000198923">
    <property type="component" value="Unassembled WGS sequence"/>
</dbReference>
<dbReference type="RefSeq" id="WP_093170626.1">
    <property type="nucleotide sequence ID" value="NZ_FNCN01000010.1"/>
</dbReference>
<dbReference type="OrthoDB" id="1407586at2"/>
<accession>A0A1G7YUM7</accession>
<name>A0A1G7YUM7_9ACTN</name>
<dbReference type="STRING" id="504805.SAMN05421505_11072"/>
<dbReference type="EMBL" id="FNCN01000010">
    <property type="protein sequence ID" value="SDH00223.1"/>
    <property type="molecule type" value="Genomic_DNA"/>
</dbReference>
<evidence type="ECO:0000259" key="2">
    <source>
        <dbReference type="Pfam" id="PF04909"/>
    </source>
</evidence>